<feature type="non-terminal residue" evidence="1">
    <location>
        <position position="232"/>
    </location>
</feature>
<proteinExistence type="predicted"/>
<evidence type="ECO:0000313" key="2">
    <source>
        <dbReference type="Proteomes" id="UP000790709"/>
    </source>
</evidence>
<gene>
    <name evidence="1" type="ORF">BV22DRAFT_965454</name>
</gene>
<feature type="non-terminal residue" evidence="1">
    <location>
        <position position="1"/>
    </location>
</feature>
<dbReference type="EMBL" id="MU266703">
    <property type="protein sequence ID" value="KAH7919024.1"/>
    <property type="molecule type" value="Genomic_DNA"/>
</dbReference>
<keyword evidence="2" id="KW-1185">Reference proteome</keyword>
<protein>
    <submittedName>
        <fullName evidence="1">Uncharacterized protein</fullName>
    </submittedName>
</protein>
<evidence type="ECO:0000313" key="1">
    <source>
        <dbReference type="EMBL" id="KAH7919024.1"/>
    </source>
</evidence>
<dbReference type="Proteomes" id="UP000790709">
    <property type="component" value="Unassembled WGS sequence"/>
</dbReference>
<name>A0ACB8B1A6_9AGAM</name>
<reference evidence="1" key="1">
    <citation type="journal article" date="2021" name="New Phytol.">
        <title>Evolutionary innovations through gain and loss of genes in the ectomycorrhizal Boletales.</title>
        <authorList>
            <person name="Wu G."/>
            <person name="Miyauchi S."/>
            <person name="Morin E."/>
            <person name="Kuo A."/>
            <person name="Drula E."/>
            <person name="Varga T."/>
            <person name="Kohler A."/>
            <person name="Feng B."/>
            <person name="Cao Y."/>
            <person name="Lipzen A."/>
            <person name="Daum C."/>
            <person name="Hundley H."/>
            <person name="Pangilinan J."/>
            <person name="Johnson J."/>
            <person name="Barry K."/>
            <person name="LaButti K."/>
            <person name="Ng V."/>
            <person name="Ahrendt S."/>
            <person name="Min B."/>
            <person name="Choi I.G."/>
            <person name="Park H."/>
            <person name="Plett J.M."/>
            <person name="Magnuson J."/>
            <person name="Spatafora J.W."/>
            <person name="Nagy L.G."/>
            <person name="Henrissat B."/>
            <person name="Grigoriev I.V."/>
            <person name="Yang Z.L."/>
            <person name="Xu J."/>
            <person name="Martin F.M."/>
        </authorList>
    </citation>
    <scope>NUCLEOTIDE SEQUENCE</scope>
    <source>
        <strain evidence="1">KUC20120723A-06</strain>
    </source>
</reference>
<accession>A0ACB8B1A6</accession>
<comment type="caution">
    <text evidence="1">The sequence shown here is derived from an EMBL/GenBank/DDBJ whole genome shotgun (WGS) entry which is preliminary data.</text>
</comment>
<sequence>LCGVDLPFWRDWPLACLSHFFPSEPLHYWHKFSWDHDVRWCCLTVSEEELNFCFTTLQPVTGYWHFKSGISKLKQVMGCTHKDVQCTLAGVIVGAATHGVVICVRVLSDFRYCAQAPRLDDNDLELIAATFGGFHNHKDEVVAAGGCWGKQNKIINNWHIIKLEMQSIVPSIHCLRAAIQWSADVTEHADVTEIKDPSASSNNNNYNPQICRYLDRMDKCHWFELATVFQGN</sequence>
<organism evidence="1 2">
    <name type="scientific">Leucogyrophana mollusca</name>
    <dbReference type="NCBI Taxonomy" id="85980"/>
    <lineage>
        <taxon>Eukaryota</taxon>
        <taxon>Fungi</taxon>
        <taxon>Dikarya</taxon>
        <taxon>Basidiomycota</taxon>
        <taxon>Agaricomycotina</taxon>
        <taxon>Agaricomycetes</taxon>
        <taxon>Agaricomycetidae</taxon>
        <taxon>Boletales</taxon>
        <taxon>Boletales incertae sedis</taxon>
        <taxon>Leucogyrophana</taxon>
    </lineage>
</organism>